<gene>
    <name evidence="1" type="ORF">ACT17_22615</name>
</gene>
<dbReference type="PATRIC" id="fig|451644.5.peg.4667"/>
<dbReference type="RefSeq" id="WP_048896160.1">
    <property type="nucleotide sequence ID" value="NZ_LFOD01000025.1"/>
</dbReference>
<dbReference type="AlphaFoldDB" id="A0A0J8U637"/>
<protein>
    <submittedName>
        <fullName evidence="1">Uncharacterized protein</fullName>
    </submittedName>
</protein>
<dbReference type="EMBL" id="LFOD01000025">
    <property type="protein sequence ID" value="KMV15905.1"/>
    <property type="molecule type" value="Genomic_DNA"/>
</dbReference>
<sequence>MASTYEFTVTISGNCTREQAREVLRDSLFGEELFARMGSVPDDAAEYVGMMLDRHTNDPYAAIDILPD</sequence>
<accession>A0A0J8U637</accession>
<reference evidence="1 2" key="1">
    <citation type="submission" date="2015-06" db="EMBL/GenBank/DDBJ databases">
        <title>Genome sequence of Mycobacterium conceptionense strain MLE.</title>
        <authorList>
            <person name="Greninger A.L."/>
            <person name="Cunningham G."/>
            <person name="Chiu C.Y."/>
            <person name="Miller S."/>
        </authorList>
    </citation>
    <scope>NUCLEOTIDE SEQUENCE [LARGE SCALE GENOMIC DNA]</scope>
    <source>
        <strain evidence="1 2">MLE</strain>
    </source>
</reference>
<name>A0A0J8U637_9MYCO</name>
<comment type="caution">
    <text evidence="1">The sequence shown here is derived from an EMBL/GenBank/DDBJ whole genome shotgun (WGS) entry which is preliminary data.</text>
</comment>
<evidence type="ECO:0000313" key="2">
    <source>
        <dbReference type="Proteomes" id="UP000037594"/>
    </source>
</evidence>
<proteinExistence type="predicted"/>
<evidence type="ECO:0000313" key="1">
    <source>
        <dbReference type="EMBL" id="KMV15905.1"/>
    </source>
</evidence>
<dbReference type="Proteomes" id="UP000037594">
    <property type="component" value="Unassembled WGS sequence"/>
</dbReference>
<organism evidence="1 2">
    <name type="scientific">Mycolicibacterium conceptionense</name>
    <dbReference type="NCBI Taxonomy" id="451644"/>
    <lineage>
        <taxon>Bacteria</taxon>
        <taxon>Bacillati</taxon>
        <taxon>Actinomycetota</taxon>
        <taxon>Actinomycetes</taxon>
        <taxon>Mycobacteriales</taxon>
        <taxon>Mycobacteriaceae</taxon>
        <taxon>Mycolicibacterium</taxon>
    </lineage>
</organism>
<dbReference type="OrthoDB" id="9933056at2"/>